<sequence length="167" mass="19542">MELLEEEHKKATRKAMQLLEHMDRTEKGLRDRLVQNGFSQTAIEAAMEYVKSYGYINDERYARTYIAYRMDSRSRQKILQELIGKGVDRDIAVAAWEAEAALNTPDEHMLLIKTVEKKIAPGSELNEREMRRLYGYLIRRGFQGSDISHVLEELEIKFSRNFLKNLT</sequence>
<evidence type="ECO:0000313" key="10">
    <source>
        <dbReference type="Proteomes" id="UP000649826"/>
    </source>
</evidence>
<dbReference type="Pfam" id="PF21982">
    <property type="entry name" value="RecX_HTH1"/>
    <property type="match status" value="1"/>
</dbReference>
<proteinExistence type="inferred from homology"/>
<dbReference type="InterPro" id="IPR053926">
    <property type="entry name" value="RecX_HTH_1st"/>
</dbReference>
<comment type="similarity">
    <text evidence="2 5">Belongs to the RecX family.</text>
</comment>
<evidence type="ECO:0000256" key="1">
    <source>
        <dbReference type="ARBA" id="ARBA00004496"/>
    </source>
</evidence>
<organism evidence="9 10">
    <name type="scientific">Blautia difficilis</name>
    <dbReference type="NCBI Taxonomy" id="2763027"/>
    <lineage>
        <taxon>Bacteria</taxon>
        <taxon>Bacillati</taxon>
        <taxon>Bacillota</taxon>
        <taxon>Clostridia</taxon>
        <taxon>Lachnospirales</taxon>
        <taxon>Lachnospiraceae</taxon>
        <taxon>Blautia</taxon>
    </lineage>
</organism>
<keyword evidence="10" id="KW-1185">Reference proteome</keyword>
<feature type="domain" description="RecX third three-helical" evidence="7">
    <location>
        <begin position="110"/>
        <end position="151"/>
    </location>
</feature>
<evidence type="ECO:0000256" key="5">
    <source>
        <dbReference type="HAMAP-Rule" id="MF_01114"/>
    </source>
</evidence>
<evidence type="ECO:0000313" key="9">
    <source>
        <dbReference type="EMBL" id="MBC5779176.1"/>
    </source>
</evidence>
<accession>A0ABR7IGN0</accession>
<feature type="domain" description="RecX first three-helical" evidence="8">
    <location>
        <begin position="13"/>
        <end position="49"/>
    </location>
</feature>
<dbReference type="EMBL" id="JACOQG010000006">
    <property type="protein sequence ID" value="MBC5779176.1"/>
    <property type="molecule type" value="Genomic_DNA"/>
</dbReference>
<evidence type="ECO:0000256" key="2">
    <source>
        <dbReference type="ARBA" id="ARBA00009695"/>
    </source>
</evidence>
<dbReference type="Pfam" id="PF21981">
    <property type="entry name" value="RecX_HTH3"/>
    <property type="match status" value="1"/>
</dbReference>
<comment type="caution">
    <text evidence="9">The sequence shown here is derived from an EMBL/GenBank/DDBJ whole genome shotgun (WGS) entry which is preliminary data.</text>
</comment>
<dbReference type="HAMAP" id="MF_01114">
    <property type="entry name" value="RecX"/>
    <property type="match status" value="1"/>
</dbReference>
<dbReference type="Pfam" id="PF02631">
    <property type="entry name" value="RecX_HTH2"/>
    <property type="match status" value="1"/>
</dbReference>
<gene>
    <name evidence="5" type="primary">recX</name>
    <name evidence="9" type="ORF">H8Z82_05805</name>
</gene>
<evidence type="ECO:0000256" key="3">
    <source>
        <dbReference type="ARBA" id="ARBA00018111"/>
    </source>
</evidence>
<feature type="domain" description="RecX second three-helical" evidence="6">
    <location>
        <begin position="57"/>
        <end position="95"/>
    </location>
</feature>
<evidence type="ECO:0000256" key="4">
    <source>
        <dbReference type="ARBA" id="ARBA00022490"/>
    </source>
</evidence>
<evidence type="ECO:0000259" key="6">
    <source>
        <dbReference type="Pfam" id="PF02631"/>
    </source>
</evidence>
<dbReference type="Gene3D" id="1.10.10.10">
    <property type="entry name" value="Winged helix-like DNA-binding domain superfamily/Winged helix DNA-binding domain"/>
    <property type="match status" value="3"/>
</dbReference>
<dbReference type="PANTHER" id="PTHR33602">
    <property type="entry name" value="REGULATORY PROTEIN RECX FAMILY PROTEIN"/>
    <property type="match status" value="1"/>
</dbReference>
<name>A0ABR7IGN0_9FIRM</name>
<dbReference type="RefSeq" id="WP_186994557.1">
    <property type="nucleotide sequence ID" value="NZ_JACOQG010000006.1"/>
</dbReference>
<keyword evidence="4 5" id="KW-0963">Cytoplasm</keyword>
<dbReference type="InterPro" id="IPR003783">
    <property type="entry name" value="Regulatory_RecX"/>
</dbReference>
<dbReference type="Proteomes" id="UP000649826">
    <property type="component" value="Unassembled WGS sequence"/>
</dbReference>
<dbReference type="InterPro" id="IPR053924">
    <property type="entry name" value="RecX_HTH_2nd"/>
</dbReference>
<reference evidence="9 10" key="1">
    <citation type="submission" date="2020-08" db="EMBL/GenBank/DDBJ databases">
        <title>Genome public.</title>
        <authorList>
            <person name="Liu C."/>
            <person name="Sun Q."/>
        </authorList>
    </citation>
    <scope>NUCLEOTIDE SEQUENCE [LARGE SCALE GENOMIC DNA]</scope>
    <source>
        <strain evidence="9 10">M29</strain>
    </source>
</reference>
<dbReference type="PANTHER" id="PTHR33602:SF1">
    <property type="entry name" value="REGULATORY PROTEIN RECX FAMILY PROTEIN"/>
    <property type="match status" value="1"/>
</dbReference>
<comment type="function">
    <text evidence="5">Modulates RecA activity.</text>
</comment>
<evidence type="ECO:0000259" key="8">
    <source>
        <dbReference type="Pfam" id="PF21982"/>
    </source>
</evidence>
<protein>
    <recommendedName>
        <fullName evidence="3 5">Regulatory protein RecX</fullName>
    </recommendedName>
</protein>
<dbReference type="InterPro" id="IPR053925">
    <property type="entry name" value="RecX_HTH_3rd"/>
</dbReference>
<comment type="subcellular location">
    <subcellularLocation>
        <location evidence="1 5">Cytoplasm</location>
    </subcellularLocation>
</comment>
<evidence type="ECO:0000259" key="7">
    <source>
        <dbReference type="Pfam" id="PF21981"/>
    </source>
</evidence>
<dbReference type="InterPro" id="IPR036388">
    <property type="entry name" value="WH-like_DNA-bd_sf"/>
</dbReference>